<protein>
    <recommendedName>
        <fullName evidence="4">Amino acid transporter</fullName>
    </recommendedName>
</protein>
<evidence type="ECO:0000313" key="2">
    <source>
        <dbReference type="EMBL" id="OAI84686.1"/>
    </source>
</evidence>
<keyword evidence="1" id="KW-0812">Transmembrane</keyword>
<reference evidence="2 3" key="1">
    <citation type="submission" date="2016-03" db="EMBL/GenBank/DDBJ databases">
        <title>Draft Genome Assembly of Pseudomonas putida strain CBF10-2.</title>
        <authorList>
            <person name="Iyer R.S."/>
            <person name="Damania A."/>
        </authorList>
    </citation>
    <scope>NUCLEOTIDE SEQUENCE [LARGE SCALE GENOMIC DNA]</scope>
    <source>
        <strain evidence="2 3">CBF10-2</strain>
    </source>
</reference>
<dbReference type="RefSeq" id="WP_064304483.1">
    <property type="nucleotide sequence ID" value="NZ_LUCV01000049.1"/>
</dbReference>
<gene>
    <name evidence="2" type="ORF">AYO28_02025</name>
</gene>
<evidence type="ECO:0000313" key="3">
    <source>
        <dbReference type="Proteomes" id="UP000077752"/>
    </source>
</evidence>
<dbReference type="Proteomes" id="UP000077752">
    <property type="component" value="Unassembled WGS sequence"/>
</dbReference>
<feature type="transmembrane region" description="Helical" evidence="1">
    <location>
        <begin position="54"/>
        <end position="72"/>
    </location>
</feature>
<comment type="caution">
    <text evidence="2">The sequence shown here is derived from an EMBL/GenBank/DDBJ whole genome shotgun (WGS) entry which is preliminary data.</text>
</comment>
<evidence type="ECO:0008006" key="4">
    <source>
        <dbReference type="Google" id="ProtNLM"/>
    </source>
</evidence>
<organism evidence="2 3">
    <name type="scientific">Pseudomonas putida</name>
    <name type="common">Arthrobacter siderocapsulatus</name>
    <dbReference type="NCBI Taxonomy" id="303"/>
    <lineage>
        <taxon>Bacteria</taxon>
        <taxon>Pseudomonadati</taxon>
        <taxon>Pseudomonadota</taxon>
        <taxon>Gammaproteobacteria</taxon>
        <taxon>Pseudomonadales</taxon>
        <taxon>Pseudomonadaceae</taxon>
        <taxon>Pseudomonas</taxon>
    </lineage>
</organism>
<proteinExistence type="predicted"/>
<name>A0A177SA52_PSEPU</name>
<evidence type="ECO:0000256" key="1">
    <source>
        <dbReference type="SAM" id="Phobius"/>
    </source>
</evidence>
<keyword evidence="1" id="KW-0472">Membrane</keyword>
<keyword evidence="1" id="KW-1133">Transmembrane helix</keyword>
<accession>A0A177SA52</accession>
<dbReference type="EMBL" id="LUCV01000049">
    <property type="protein sequence ID" value="OAI84686.1"/>
    <property type="molecule type" value="Genomic_DNA"/>
</dbReference>
<sequence length="90" mass="10178">MEHWIDLLDWPAMALTVLAAWCIGSRRPGRRKLGFCCFIASNLLWALWGWQAQAWALIALQVCLCAMNLRGWKKNTRMDAEATVAKAADT</sequence>
<dbReference type="AlphaFoldDB" id="A0A177SA52"/>